<dbReference type="Proteomes" id="UP001597322">
    <property type="component" value="Unassembled WGS sequence"/>
</dbReference>
<comment type="caution">
    <text evidence="1">The sequence shown here is derived from an EMBL/GenBank/DDBJ whole genome shotgun (WGS) entry which is preliminary data.</text>
</comment>
<dbReference type="EMBL" id="JBHUEQ010000026">
    <property type="protein sequence ID" value="MFD1746776.1"/>
    <property type="molecule type" value="Genomic_DNA"/>
</dbReference>
<proteinExistence type="predicted"/>
<organism evidence="1 2">
    <name type="scientific">Rhizobium helianthi</name>
    <dbReference type="NCBI Taxonomy" id="1132695"/>
    <lineage>
        <taxon>Bacteria</taxon>
        <taxon>Pseudomonadati</taxon>
        <taxon>Pseudomonadota</taxon>
        <taxon>Alphaproteobacteria</taxon>
        <taxon>Hyphomicrobiales</taxon>
        <taxon>Rhizobiaceae</taxon>
        <taxon>Rhizobium/Agrobacterium group</taxon>
        <taxon>Rhizobium</taxon>
    </lineage>
</organism>
<evidence type="ECO:0000313" key="1">
    <source>
        <dbReference type="EMBL" id="MFD1746776.1"/>
    </source>
</evidence>
<accession>A0ABW4M7W1</accession>
<evidence type="ECO:0000313" key="2">
    <source>
        <dbReference type="Proteomes" id="UP001597322"/>
    </source>
</evidence>
<sequence>MTAMSREELEARINAHRELLIDCLAALLAGQSVRDALLERIREDANYKNYQEDPGAVPSAGIALENGAAREIDAILEAAKSRAEALKR</sequence>
<keyword evidence="2" id="KW-1185">Reference proteome</keyword>
<gene>
    <name evidence="1" type="ORF">ACFSE1_14975</name>
</gene>
<dbReference type="RefSeq" id="WP_377403003.1">
    <property type="nucleotide sequence ID" value="NZ_JBHUEQ010000026.1"/>
</dbReference>
<protein>
    <submittedName>
        <fullName evidence="1">Uncharacterized protein</fullName>
    </submittedName>
</protein>
<name>A0ABW4M7W1_9HYPH</name>
<reference evidence="2" key="1">
    <citation type="journal article" date="2019" name="Int. J. Syst. Evol. Microbiol.">
        <title>The Global Catalogue of Microorganisms (GCM) 10K type strain sequencing project: providing services to taxonomists for standard genome sequencing and annotation.</title>
        <authorList>
            <consortium name="The Broad Institute Genomics Platform"/>
            <consortium name="The Broad Institute Genome Sequencing Center for Infectious Disease"/>
            <person name="Wu L."/>
            <person name="Ma J."/>
        </authorList>
    </citation>
    <scope>NUCLEOTIDE SEQUENCE [LARGE SCALE GENOMIC DNA]</scope>
    <source>
        <strain evidence="2">CG52</strain>
    </source>
</reference>